<keyword evidence="6" id="KW-1185">Reference proteome</keyword>
<dbReference type="KEGG" id="gry:D7I44_03535"/>
<name>A0A387BFI5_9MICO</name>
<dbReference type="PANTHER" id="PTHR42756:SF1">
    <property type="entry name" value="TRANSCRIPTIONAL REPRESSOR OF EMRAB OPERON"/>
    <property type="match status" value="1"/>
</dbReference>
<evidence type="ECO:0000259" key="4">
    <source>
        <dbReference type="PROSITE" id="PS50995"/>
    </source>
</evidence>
<dbReference type="OrthoDB" id="2600321at2"/>
<evidence type="ECO:0000313" key="6">
    <source>
        <dbReference type="Proteomes" id="UP000275069"/>
    </source>
</evidence>
<dbReference type="SMART" id="SM00347">
    <property type="entry name" value="HTH_MARR"/>
    <property type="match status" value="1"/>
</dbReference>
<protein>
    <submittedName>
        <fullName evidence="5">MarR family transcriptional regulator</fullName>
    </submittedName>
</protein>
<keyword evidence="3" id="KW-0804">Transcription</keyword>
<dbReference type="InterPro" id="IPR036390">
    <property type="entry name" value="WH_DNA-bd_sf"/>
</dbReference>
<gene>
    <name evidence="5" type="ORF">D7I44_03535</name>
</gene>
<keyword evidence="1" id="KW-0805">Transcription regulation</keyword>
<feature type="domain" description="HTH marR-type" evidence="4">
    <location>
        <begin position="1"/>
        <end position="137"/>
    </location>
</feature>
<evidence type="ECO:0000256" key="2">
    <source>
        <dbReference type="ARBA" id="ARBA00023125"/>
    </source>
</evidence>
<keyword evidence="2" id="KW-0238">DNA-binding</keyword>
<proteinExistence type="predicted"/>
<dbReference type="PANTHER" id="PTHR42756">
    <property type="entry name" value="TRANSCRIPTIONAL REGULATOR, MARR"/>
    <property type="match status" value="1"/>
</dbReference>
<dbReference type="AlphaFoldDB" id="A0A387BFI5"/>
<evidence type="ECO:0000256" key="1">
    <source>
        <dbReference type="ARBA" id="ARBA00023015"/>
    </source>
</evidence>
<dbReference type="GO" id="GO:0003677">
    <property type="term" value="F:DNA binding"/>
    <property type="evidence" value="ECO:0007669"/>
    <property type="project" value="UniProtKB-KW"/>
</dbReference>
<dbReference type="Gene3D" id="1.10.10.10">
    <property type="entry name" value="Winged helix-like DNA-binding domain superfamily/Winged helix DNA-binding domain"/>
    <property type="match status" value="1"/>
</dbReference>
<evidence type="ECO:0000256" key="3">
    <source>
        <dbReference type="ARBA" id="ARBA00023163"/>
    </source>
</evidence>
<dbReference type="RefSeq" id="WP_120788217.1">
    <property type="nucleotide sequence ID" value="NZ_CP032624.1"/>
</dbReference>
<sequence>MRTAERLRYLILAAQREGNRQLTVFLSHIGLTPAQSEALRIVADHGPLALKELGDMLVCDTGTSPSRIVDRLVAAGLVQREVGEHDRRQVRLTATAEGRERATQVQGIEDKLYDAIDGAVSAADAEVMVRVLRALTHGSPAGAALDKRLAAESEGAR</sequence>
<dbReference type="PRINTS" id="PR00598">
    <property type="entry name" value="HTHMARR"/>
</dbReference>
<dbReference type="SUPFAM" id="SSF46785">
    <property type="entry name" value="Winged helix' DNA-binding domain"/>
    <property type="match status" value="1"/>
</dbReference>
<reference evidence="5 6" key="1">
    <citation type="submission" date="2018-09" db="EMBL/GenBank/DDBJ databases">
        <title>Genome sequencing of strain 2DFW10M-5.</title>
        <authorList>
            <person name="Heo J."/>
            <person name="Kim S.-J."/>
            <person name="Kwon S.-W."/>
        </authorList>
    </citation>
    <scope>NUCLEOTIDE SEQUENCE [LARGE SCALE GENOMIC DNA]</scope>
    <source>
        <strain evidence="5 6">2DFW10M-5</strain>
    </source>
</reference>
<dbReference type="Pfam" id="PF12802">
    <property type="entry name" value="MarR_2"/>
    <property type="match status" value="1"/>
</dbReference>
<accession>A0A387BFI5</accession>
<dbReference type="InterPro" id="IPR000835">
    <property type="entry name" value="HTH_MarR-typ"/>
</dbReference>
<organism evidence="5 6">
    <name type="scientific">Gryllotalpicola protaetiae</name>
    <dbReference type="NCBI Taxonomy" id="2419771"/>
    <lineage>
        <taxon>Bacteria</taxon>
        <taxon>Bacillati</taxon>
        <taxon>Actinomycetota</taxon>
        <taxon>Actinomycetes</taxon>
        <taxon>Micrococcales</taxon>
        <taxon>Microbacteriaceae</taxon>
        <taxon>Gryllotalpicola</taxon>
    </lineage>
</organism>
<dbReference type="PROSITE" id="PS50995">
    <property type="entry name" value="HTH_MARR_2"/>
    <property type="match status" value="1"/>
</dbReference>
<dbReference type="EMBL" id="CP032624">
    <property type="protein sequence ID" value="AYG02683.1"/>
    <property type="molecule type" value="Genomic_DNA"/>
</dbReference>
<evidence type="ECO:0000313" key="5">
    <source>
        <dbReference type="EMBL" id="AYG02683.1"/>
    </source>
</evidence>
<dbReference type="Proteomes" id="UP000275069">
    <property type="component" value="Chromosome"/>
</dbReference>
<dbReference type="InterPro" id="IPR036388">
    <property type="entry name" value="WH-like_DNA-bd_sf"/>
</dbReference>
<dbReference type="GO" id="GO:0003700">
    <property type="term" value="F:DNA-binding transcription factor activity"/>
    <property type="evidence" value="ECO:0007669"/>
    <property type="project" value="InterPro"/>
</dbReference>